<dbReference type="InterPro" id="IPR004045">
    <property type="entry name" value="Glutathione_S-Trfase_N"/>
</dbReference>
<dbReference type="InterPro" id="IPR040079">
    <property type="entry name" value="Glutathione_S-Trfase"/>
</dbReference>
<dbReference type="CDD" id="cd03178">
    <property type="entry name" value="GST_C_Ure2p_like"/>
    <property type="match status" value="1"/>
</dbReference>
<sequence length="256" mass="30183">MTTKADFDFYYFSSTNGWKIFVAFEEFGIKSVNKHYIDIVKGEQFTSEFIKLNPNSKVPVIVDNTVEPPFVVIESGAILVYLAEKYGKFLPDQKIQPRERSDVFQWLSWQISTHGPMLGQLSFFGFYCDVKMPIAIKRYQDEAERIYKVLDARLSNRKYIAGDDTDITIADMAVYGWGLYLKFGHQIKDWDTKYPHFKKWLELVETRPSFQLAWDLAAEDMKKRMEKIEADQKLKEKQQQLEQEQQKQQQQQQQQA</sequence>
<feature type="domain" description="GST C-terminal" evidence="4">
    <location>
        <begin position="96"/>
        <end position="225"/>
    </location>
</feature>
<dbReference type="PANTHER" id="PTHR44051">
    <property type="entry name" value="GLUTATHIONE S-TRANSFERASE-RELATED"/>
    <property type="match status" value="1"/>
</dbReference>
<comment type="caution">
    <text evidence="5">The sequence shown here is derived from an EMBL/GenBank/DDBJ whole genome shotgun (WGS) entry which is preliminary data.</text>
</comment>
<name>A0AAN7YXK9_9MYCE</name>
<dbReference type="CDD" id="cd03048">
    <property type="entry name" value="GST_N_Ure2p_like"/>
    <property type="match status" value="1"/>
</dbReference>
<evidence type="ECO:0000256" key="1">
    <source>
        <dbReference type="ARBA" id="ARBA00007409"/>
    </source>
</evidence>
<dbReference type="InterPro" id="IPR036282">
    <property type="entry name" value="Glutathione-S-Trfase_C_sf"/>
</dbReference>
<dbReference type="PROSITE" id="PS50405">
    <property type="entry name" value="GST_CTER"/>
    <property type="match status" value="1"/>
</dbReference>
<dbReference type="SUPFAM" id="SSF52833">
    <property type="entry name" value="Thioredoxin-like"/>
    <property type="match status" value="1"/>
</dbReference>
<dbReference type="SUPFAM" id="SSF47616">
    <property type="entry name" value="GST C-terminal domain-like"/>
    <property type="match status" value="1"/>
</dbReference>
<feature type="region of interest" description="Disordered" evidence="2">
    <location>
        <begin position="228"/>
        <end position="256"/>
    </location>
</feature>
<dbReference type="PANTHER" id="PTHR44051:SF4">
    <property type="entry name" value="GST N-TERMINAL DOMAIN-CONTAINING PROTEIN"/>
    <property type="match status" value="1"/>
</dbReference>
<evidence type="ECO:0000313" key="6">
    <source>
        <dbReference type="Proteomes" id="UP001344447"/>
    </source>
</evidence>
<evidence type="ECO:0000313" key="5">
    <source>
        <dbReference type="EMBL" id="KAK5582396.1"/>
    </source>
</evidence>
<gene>
    <name evidence="5" type="ORF">RB653_003979</name>
</gene>
<evidence type="ECO:0008006" key="7">
    <source>
        <dbReference type="Google" id="ProtNLM"/>
    </source>
</evidence>
<dbReference type="EMBL" id="JAVFKY010000001">
    <property type="protein sequence ID" value="KAK5582396.1"/>
    <property type="molecule type" value="Genomic_DNA"/>
</dbReference>
<dbReference type="InterPro" id="IPR036249">
    <property type="entry name" value="Thioredoxin-like_sf"/>
</dbReference>
<dbReference type="Pfam" id="PF13410">
    <property type="entry name" value="GST_C_2"/>
    <property type="match status" value="1"/>
</dbReference>
<feature type="compositionally biased region" description="Basic and acidic residues" evidence="2">
    <location>
        <begin position="228"/>
        <end position="239"/>
    </location>
</feature>
<protein>
    <recommendedName>
        <fullName evidence="7">Glutathione S-transferase</fullName>
    </recommendedName>
</protein>
<dbReference type="SFLD" id="SFLDG00358">
    <property type="entry name" value="Main_(cytGST)"/>
    <property type="match status" value="1"/>
</dbReference>
<evidence type="ECO:0000259" key="4">
    <source>
        <dbReference type="PROSITE" id="PS50405"/>
    </source>
</evidence>
<evidence type="ECO:0000256" key="2">
    <source>
        <dbReference type="SAM" id="MobiDB-lite"/>
    </source>
</evidence>
<dbReference type="Proteomes" id="UP001344447">
    <property type="component" value="Unassembled WGS sequence"/>
</dbReference>
<keyword evidence="6" id="KW-1185">Reference proteome</keyword>
<dbReference type="Gene3D" id="1.20.1050.10">
    <property type="match status" value="1"/>
</dbReference>
<dbReference type="AlphaFoldDB" id="A0AAN7YXK9"/>
<organism evidence="5 6">
    <name type="scientific">Dictyostelium firmibasis</name>
    <dbReference type="NCBI Taxonomy" id="79012"/>
    <lineage>
        <taxon>Eukaryota</taxon>
        <taxon>Amoebozoa</taxon>
        <taxon>Evosea</taxon>
        <taxon>Eumycetozoa</taxon>
        <taxon>Dictyostelia</taxon>
        <taxon>Dictyosteliales</taxon>
        <taxon>Dictyosteliaceae</taxon>
        <taxon>Dictyostelium</taxon>
    </lineage>
</organism>
<accession>A0AAN7YXK9</accession>
<comment type="similarity">
    <text evidence="1">Belongs to the GST superfamily.</text>
</comment>
<feature type="domain" description="GST N-terminal" evidence="3">
    <location>
        <begin position="4"/>
        <end position="90"/>
    </location>
</feature>
<dbReference type="SFLD" id="SFLDS00019">
    <property type="entry name" value="Glutathione_Transferase_(cytos"/>
    <property type="match status" value="1"/>
</dbReference>
<dbReference type="InterPro" id="IPR010987">
    <property type="entry name" value="Glutathione-S-Trfase_C-like"/>
</dbReference>
<dbReference type="Gene3D" id="3.40.30.10">
    <property type="entry name" value="Glutaredoxin"/>
    <property type="match status" value="1"/>
</dbReference>
<dbReference type="Pfam" id="PF02798">
    <property type="entry name" value="GST_N"/>
    <property type="match status" value="1"/>
</dbReference>
<feature type="compositionally biased region" description="Low complexity" evidence="2">
    <location>
        <begin position="240"/>
        <end position="256"/>
    </location>
</feature>
<proteinExistence type="inferred from homology"/>
<dbReference type="PROSITE" id="PS50404">
    <property type="entry name" value="GST_NTER"/>
    <property type="match status" value="1"/>
</dbReference>
<evidence type="ECO:0000259" key="3">
    <source>
        <dbReference type="PROSITE" id="PS50404"/>
    </source>
</evidence>
<dbReference type="SFLD" id="SFLDG01151">
    <property type="entry name" value="Main.2:_Nu-like"/>
    <property type="match status" value="1"/>
</dbReference>
<reference evidence="5 6" key="1">
    <citation type="submission" date="2023-11" db="EMBL/GenBank/DDBJ databases">
        <title>Dfirmibasis_genome.</title>
        <authorList>
            <person name="Edelbroek B."/>
            <person name="Kjellin J."/>
            <person name="Jerlstrom-Hultqvist J."/>
            <person name="Soderbom F."/>
        </authorList>
    </citation>
    <scope>NUCLEOTIDE SEQUENCE [LARGE SCALE GENOMIC DNA]</scope>
    <source>
        <strain evidence="5 6">TNS-C-14</strain>
    </source>
</reference>